<accession>A0A934NWD9</accession>
<gene>
    <name evidence="1" type="ORF">JGU71_28275</name>
</gene>
<comment type="caution">
    <text evidence="1">The sequence shown here is derived from an EMBL/GenBank/DDBJ whole genome shotgun (WGS) entry which is preliminary data.</text>
</comment>
<organism evidence="1 2">
    <name type="scientific">Antrihabitans stalagmiti</name>
    <dbReference type="NCBI Taxonomy" id="2799499"/>
    <lineage>
        <taxon>Bacteria</taxon>
        <taxon>Bacillati</taxon>
        <taxon>Actinomycetota</taxon>
        <taxon>Actinomycetes</taxon>
        <taxon>Mycobacteriales</taxon>
        <taxon>Nocardiaceae</taxon>
        <taxon>Antrihabitans</taxon>
    </lineage>
</organism>
<dbReference type="Proteomes" id="UP000655868">
    <property type="component" value="Unassembled WGS sequence"/>
</dbReference>
<dbReference type="AlphaFoldDB" id="A0A934NWD9"/>
<reference evidence="1" key="1">
    <citation type="submission" date="2020-12" db="EMBL/GenBank/DDBJ databases">
        <title>Antrihabitans popcorni sp. nov. and Antrihabitans auranticaus sp. nov., isolated from a larva cave.</title>
        <authorList>
            <person name="Lee S.D."/>
            <person name="Kim I.S."/>
        </authorList>
    </citation>
    <scope>NUCLEOTIDE SEQUENCE</scope>
    <source>
        <strain evidence="1">YC3-6</strain>
    </source>
</reference>
<keyword evidence="2" id="KW-1185">Reference proteome</keyword>
<dbReference type="EMBL" id="JAEMNV010000014">
    <property type="protein sequence ID" value="MBJ8342793.1"/>
    <property type="molecule type" value="Genomic_DNA"/>
</dbReference>
<sequence length="77" mass="8571">MQSEPVITPSAYKHGIVEDDILHAFRNPLFVHPGAEGFTMIAGPARDASMLEIGYITSDQFQALIIHAMLARTKYLR</sequence>
<dbReference type="RefSeq" id="WP_199708496.1">
    <property type="nucleotide sequence ID" value="NZ_JAEMNV010000014.1"/>
</dbReference>
<protein>
    <submittedName>
        <fullName evidence="1">Uncharacterized protein</fullName>
    </submittedName>
</protein>
<evidence type="ECO:0000313" key="2">
    <source>
        <dbReference type="Proteomes" id="UP000655868"/>
    </source>
</evidence>
<evidence type="ECO:0000313" key="1">
    <source>
        <dbReference type="EMBL" id="MBJ8342793.1"/>
    </source>
</evidence>
<name>A0A934NWD9_9NOCA</name>
<proteinExistence type="predicted"/>